<accession>A0A167HG66</accession>
<feature type="compositionally biased region" description="Low complexity" evidence="2">
    <location>
        <begin position="37"/>
        <end position="50"/>
    </location>
</feature>
<dbReference type="InterPro" id="IPR018860">
    <property type="entry name" value="APC_suCDC26"/>
</dbReference>
<sequence>MLRRPPTTLQITAEDVAAYEDRRANEALAAAQQARAEAQAYAQAQQAQTEGARESPGTAARRKRSQELSARGRAVPRTGKMQH</sequence>
<dbReference type="Proteomes" id="UP000243498">
    <property type="component" value="Unassembled WGS sequence"/>
</dbReference>
<evidence type="ECO:0000256" key="1">
    <source>
        <dbReference type="ARBA" id="ARBA00022786"/>
    </source>
</evidence>
<evidence type="ECO:0000313" key="4">
    <source>
        <dbReference type="Proteomes" id="UP000243498"/>
    </source>
</evidence>
<evidence type="ECO:0000256" key="2">
    <source>
        <dbReference type="SAM" id="MobiDB-lite"/>
    </source>
</evidence>
<organism evidence="3 4">
    <name type="scientific">Metarhizium rileyi (strain RCEF 4871)</name>
    <name type="common">Nomuraea rileyi</name>
    <dbReference type="NCBI Taxonomy" id="1649241"/>
    <lineage>
        <taxon>Eukaryota</taxon>
        <taxon>Fungi</taxon>
        <taxon>Dikarya</taxon>
        <taxon>Ascomycota</taxon>
        <taxon>Pezizomycotina</taxon>
        <taxon>Sordariomycetes</taxon>
        <taxon>Hypocreomycetidae</taxon>
        <taxon>Hypocreales</taxon>
        <taxon>Clavicipitaceae</taxon>
        <taxon>Metarhizium</taxon>
    </lineage>
</organism>
<protein>
    <submittedName>
        <fullName evidence="3">Anaphase-promoting complex, subunit CDC26</fullName>
    </submittedName>
</protein>
<feature type="region of interest" description="Disordered" evidence="2">
    <location>
        <begin position="37"/>
        <end position="83"/>
    </location>
</feature>
<dbReference type="AlphaFoldDB" id="A0A167HG66"/>
<gene>
    <name evidence="3" type="ORF">NOR_02371</name>
</gene>
<evidence type="ECO:0000313" key="3">
    <source>
        <dbReference type="EMBL" id="OAA47881.1"/>
    </source>
</evidence>
<name>A0A167HG66_METRR</name>
<dbReference type="Pfam" id="PF10471">
    <property type="entry name" value="ANAPC_CDC26"/>
    <property type="match status" value="1"/>
</dbReference>
<dbReference type="GO" id="GO:0005680">
    <property type="term" value="C:anaphase-promoting complex"/>
    <property type="evidence" value="ECO:0007669"/>
    <property type="project" value="InterPro"/>
</dbReference>
<comment type="caution">
    <text evidence="3">The sequence shown here is derived from an EMBL/GenBank/DDBJ whole genome shotgun (WGS) entry which is preliminary data.</text>
</comment>
<proteinExistence type="predicted"/>
<dbReference type="EMBL" id="AZHC01000005">
    <property type="protein sequence ID" value="OAA47881.1"/>
    <property type="molecule type" value="Genomic_DNA"/>
</dbReference>
<dbReference type="GO" id="GO:0031145">
    <property type="term" value="P:anaphase-promoting complex-dependent catabolic process"/>
    <property type="evidence" value="ECO:0007669"/>
    <property type="project" value="InterPro"/>
</dbReference>
<keyword evidence="4" id="KW-1185">Reference proteome</keyword>
<dbReference type="OMA" id="MAEAEYH"/>
<keyword evidence="1" id="KW-0833">Ubl conjugation pathway</keyword>
<reference evidence="3 4" key="1">
    <citation type="journal article" date="2016" name="Genome Biol. Evol.">
        <title>Divergent and convergent evolution of fungal pathogenicity.</title>
        <authorList>
            <person name="Shang Y."/>
            <person name="Xiao G."/>
            <person name="Zheng P."/>
            <person name="Cen K."/>
            <person name="Zhan S."/>
            <person name="Wang C."/>
        </authorList>
    </citation>
    <scope>NUCLEOTIDE SEQUENCE [LARGE SCALE GENOMIC DNA]</scope>
    <source>
        <strain evidence="3 4">RCEF 4871</strain>
    </source>
</reference>